<name>A0A4U0U6Q9_9PEZI</name>
<gene>
    <name evidence="2" type="ORF">B0A54_14498</name>
</gene>
<dbReference type="EMBL" id="NAJP01000099">
    <property type="protein sequence ID" value="TKA30890.1"/>
    <property type="molecule type" value="Genomic_DNA"/>
</dbReference>
<feature type="region of interest" description="Disordered" evidence="1">
    <location>
        <begin position="1"/>
        <end position="33"/>
    </location>
</feature>
<organism evidence="2 3">
    <name type="scientific">Friedmanniomyces endolithicus</name>
    <dbReference type="NCBI Taxonomy" id="329885"/>
    <lineage>
        <taxon>Eukaryota</taxon>
        <taxon>Fungi</taxon>
        <taxon>Dikarya</taxon>
        <taxon>Ascomycota</taxon>
        <taxon>Pezizomycotina</taxon>
        <taxon>Dothideomycetes</taxon>
        <taxon>Dothideomycetidae</taxon>
        <taxon>Mycosphaerellales</taxon>
        <taxon>Teratosphaeriaceae</taxon>
        <taxon>Friedmanniomyces</taxon>
    </lineage>
</organism>
<comment type="caution">
    <text evidence="2">The sequence shown here is derived from an EMBL/GenBank/DDBJ whole genome shotgun (WGS) entry which is preliminary data.</text>
</comment>
<proteinExistence type="predicted"/>
<accession>A0A4U0U6Q9</accession>
<evidence type="ECO:0000313" key="2">
    <source>
        <dbReference type="EMBL" id="TKA30890.1"/>
    </source>
</evidence>
<feature type="compositionally biased region" description="Basic and acidic residues" evidence="1">
    <location>
        <begin position="92"/>
        <end position="105"/>
    </location>
</feature>
<reference evidence="2 3" key="1">
    <citation type="submission" date="2017-03" db="EMBL/GenBank/DDBJ databases">
        <title>Genomes of endolithic fungi from Antarctica.</title>
        <authorList>
            <person name="Coleine C."/>
            <person name="Masonjones S."/>
            <person name="Stajich J.E."/>
        </authorList>
    </citation>
    <scope>NUCLEOTIDE SEQUENCE [LARGE SCALE GENOMIC DNA]</scope>
    <source>
        <strain evidence="2 3">CCFEE 5311</strain>
    </source>
</reference>
<feature type="region of interest" description="Disordered" evidence="1">
    <location>
        <begin position="63"/>
        <end position="105"/>
    </location>
</feature>
<evidence type="ECO:0000256" key="1">
    <source>
        <dbReference type="SAM" id="MobiDB-lite"/>
    </source>
</evidence>
<protein>
    <submittedName>
        <fullName evidence="2">Uncharacterized protein</fullName>
    </submittedName>
</protein>
<dbReference type="Proteomes" id="UP000310066">
    <property type="component" value="Unassembled WGS sequence"/>
</dbReference>
<evidence type="ECO:0000313" key="3">
    <source>
        <dbReference type="Proteomes" id="UP000310066"/>
    </source>
</evidence>
<feature type="compositionally biased region" description="Basic and acidic residues" evidence="1">
    <location>
        <begin position="63"/>
        <end position="81"/>
    </location>
</feature>
<sequence>MSAPERHGMDPGYHSSSTARGLRRSGRSSLTEANLAEHTAIMFSITPPMDNNTRVRLWLADKDNAVEGHKNTEMDAPERRSYKTTSPTSSRGTDDLREDSMGEDV</sequence>
<dbReference type="AlphaFoldDB" id="A0A4U0U6Q9"/>